<evidence type="ECO:0000313" key="3">
    <source>
        <dbReference type="EMBL" id="RCH45145.1"/>
    </source>
</evidence>
<dbReference type="Pfam" id="PF12844">
    <property type="entry name" value="HTH_19"/>
    <property type="match status" value="1"/>
</dbReference>
<dbReference type="SUPFAM" id="SSF47413">
    <property type="entry name" value="lambda repressor-like DNA-binding domains"/>
    <property type="match status" value="1"/>
</dbReference>
<name>A0A367G3B1_9FIRM</name>
<comment type="caution">
    <text evidence="3">The sequence shown here is derived from an EMBL/GenBank/DDBJ whole genome shotgun (WGS) entry which is preliminary data.</text>
</comment>
<dbReference type="PANTHER" id="PTHR46558">
    <property type="entry name" value="TRACRIPTIONAL REGULATORY PROTEIN-RELATED-RELATED"/>
    <property type="match status" value="1"/>
</dbReference>
<sequence length="83" mass="9902">MLEVKHMYQRIRDLREDRDLTQKNMGEILNCSQRIYSNYECGDVDIPTHILIKLAEFHNTSVDYLLNLTDDKRPYPRKKNSST</sequence>
<organism evidence="3 4">
    <name type="scientific">Blautia obeum</name>
    <dbReference type="NCBI Taxonomy" id="40520"/>
    <lineage>
        <taxon>Bacteria</taxon>
        <taxon>Bacillati</taxon>
        <taxon>Bacillota</taxon>
        <taxon>Clostridia</taxon>
        <taxon>Lachnospirales</taxon>
        <taxon>Lachnospiraceae</taxon>
        <taxon>Blautia</taxon>
    </lineage>
</organism>
<accession>A0A367G3B1</accession>
<protein>
    <submittedName>
        <fullName evidence="3">XRE family transcriptional regulator</fullName>
    </submittedName>
</protein>
<dbReference type="PANTHER" id="PTHR46558:SF11">
    <property type="entry name" value="HTH-TYPE TRANSCRIPTIONAL REGULATOR XRE"/>
    <property type="match status" value="1"/>
</dbReference>
<proteinExistence type="predicted"/>
<evidence type="ECO:0000259" key="2">
    <source>
        <dbReference type="PROSITE" id="PS50943"/>
    </source>
</evidence>
<dbReference type="Proteomes" id="UP000253208">
    <property type="component" value="Unassembled WGS sequence"/>
</dbReference>
<dbReference type="RefSeq" id="WP_005333761.1">
    <property type="nucleotide sequence ID" value="NZ_CAXTZU010000011.1"/>
</dbReference>
<reference evidence="3 4" key="1">
    <citation type="submission" date="2018-02" db="EMBL/GenBank/DDBJ databases">
        <title>Complete genome sequencing of Faecalibacterium prausnitzii strains isolated from the human gut.</title>
        <authorList>
            <person name="Fitzgerald B.C."/>
            <person name="Shkoporov A.N."/>
            <person name="Ross P.R."/>
            <person name="Hill C."/>
        </authorList>
    </citation>
    <scope>NUCLEOTIDE SEQUENCE [LARGE SCALE GENOMIC DNA]</scope>
    <source>
        <strain evidence="3 4">APC942/31-1</strain>
    </source>
</reference>
<feature type="domain" description="HTH cro/C1-type" evidence="2">
    <location>
        <begin position="11"/>
        <end position="65"/>
    </location>
</feature>
<dbReference type="CDD" id="cd00093">
    <property type="entry name" value="HTH_XRE"/>
    <property type="match status" value="1"/>
</dbReference>
<keyword evidence="1" id="KW-0238">DNA-binding</keyword>
<dbReference type="SMART" id="SM00530">
    <property type="entry name" value="HTH_XRE"/>
    <property type="match status" value="1"/>
</dbReference>
<dbReference type="PROSITE" id="PS50943">
    <property type="entry name" value="HTH_CROC1"/>
    <property type="match status" value="1"/>
</dbReference>
<dbReference type="Gene3D" id="1.10.260.40">
    <property type="entry name" value="lambda repressor-like DNA-binding domains"/>
    <property type="match status" value="1"/>
</dbReference>
<dbReference type="EMBL" id="PSQG01000005">
    <property type="protein sequence ID" value="RCH45145.1"/>
    <property type="molecule type" value="Genomic_DNA"/>
</dbReference>
<evidence type="ECO:0000256" key="1">
    <source>
        <dbReference type="ARBA" id="ARBA00023125"/>
    </source>
</evidence>
<evidence type="ECO:0000313" key="4">
    <source>
        <dbReference type="Proteomes" id="UP000253208"/>
    </source>
</evidence>
<dbReference type="InterPro" id="IPR001387">
    <property type="entry name" value="Cro/C1-type_HTH"/>
</dbReference>
<dbReference type="InterPro" id="IPR010982">
    <property type="entry name" value="Lambda_DNA-bd_dom_sf"/>
</dbReference>
<gene>
    <name evidence="3" type="ORF">C4886_04335</name>
</gene>
<dbReference type="AlphaFoldDB" id="A0A367G3B1"/>
<dbReference type="GO" id="GO:0003677">
    <property type="term" value="F:DNA binding"/>
    <property type="evidence" value="ECO:0007669"/>
    <property type="project" value="UniProtKB-KW"/>
</dbReference>